<evidence type="ECO:0000256" key="8">
    <source>
        <dbReference type="ARBA" id="ARBA00023157"/>
    </source>
</evidence>
<sequence length="169" mass="18822">MHGSWSRTNLILHILAIFFTLLVDENKSFRDDETCVTSSDSLPSMAGAPQCSVSQCDLGVESVHSAQISEVHNVPMRVIIRPIPSVLEEEKVLSLIETIKNPETRGSVPPIDILWITGRQGGDYYYSFGGCHRYEAYKRLNVETIPCKLVRSTVDNLKIYLGGSLPDLL</sequence>
<dbReference type="PANTHER" id="PTHR21348">
    <property type="match status" value="1"/>
</dbReference>
<evidence type="ECO:0000256" key="1">
    <source>
        <dbReference type="ARBA" id="ARBA00009609"/>
    </source>
</evidence>
<feature type="chain" id="PRO_5039291625" description="sulfiredoxin" evidence="10">
    <location>
        <begin position="29"/>
        <end position="169"/>
    </location>
</feature>
<feature type="domain" description="ParB-like N-terminal" evidence="11">
    <location>
        <begin position="72"/>
        <end position="167"/>
    </location>
</feature>
<dbReference type="CDD" id="cd16395">
    <property type="entry name" value="Srx"/>
    <property type="match status" value="1"/>
</dbReference>
<evidence type="ECO:0000256" key="9">
    <source>
        <dbReference type="ARBA" id="ARBA00047514"/>
    </source>
</evidence>
<dbReference type="GO" id="GO:0034599">
    <property type="term" value="P:cellular response to oxidative stress"/>
    <property type="evidence" value="ECO:0007669"/>
    <property type="project" value="TreeGrafter"/>
</dbReference>
<keyword evidence="3" id="KW-0488">Methylation</keyword>
<dbReference type="EMBL" id="JAIWYP010000007">
    <property type="protein sequence ID" value="KAH3792814.1"/>
    <property type="molecule type" value="Genomic_DNA"/>
</dbReference>
<dbReference type="InterPro" id="IPR003115">
    <property type="entry name" value="ParB_N"/>
</dbReference>
<dbReference type="AlphaFoldDB" id="A0A9D4J1V6"/>
<evidence type="ECO:0000256" key="5">
    <source>
        <dbReference type="ARBA" id="ARBA00022840"/>
    </source>
</evidence>
<dbReference type="InterPro" id="IPR036086">
    <property type="entry name" value="ParB/Sulfiredoxin_sf"/>
</dbReference>
<keyword evidence="8" id="KW-1015">Disulfide bond</keyword>
<evidence type="ECO:0000256" key="6">
    <source>
        <dbReference type="ARBA" id="ARBA00022862"/>
    </source>
</evidence>
<dbReference type="Proteomes" id="UP000828390">
    <property type="component" value="Unassembled WGS sequence"/>
</dbReference>
<reference evidence="12" key="1">
    <citation type="journal article" date="2019" name="bioRxiv">
        <title>The Genome of the Zebra Mussel, Dreissena polymorpha: A Resource for Invasive Species Research.</title>
        <authorList>
            <person name="McCartney M.A."/>
            <person name="Auch B."/>
            <person name="Kono T."/>
            <person name="Mallez S."/>
            <person name="Zhang Y."/>
            <person name="Obille A."/>
            <person name="Becker A."/>
            <person name="Abrahante J.E."/>
            <person name="Garbe J."/>
            <person name="Badalamenti J.P."/>
            <person name="Herman A."/>
            <person name="Mangelson H."/>
            <person name="Liachko I."/>
            <person name="Sullivan S."/>
            <person name="Sone E.D."/>
            <person name="Koren S."/>
            <person name="Silverstein K.A.T."/>
            <person name="Beckman K.B."/>
            <person name="Gohl D.M."/>
        </authorList>
    </citation>
    <scope>NUCLEOTIDE SEQUENCE</scope>
    <source>
        <strain evidence="12">Duluth1</strain>
        <tissue evidence="12">Whole animal</tissue>
    </source>
</reference>
<protein>
    <recommendedName>
        <fullName evidence="2">sulfiredoxin</fullName>
        <ecNumber evidence="2">1.8.98.2</ecNumber>
    </recommendedName>
</protein>
<dbReference type="GO" id="GO:0032542">
    <property type="term" value="F:sulfiredoxin activity"/>
    <property type="evidence" value="ECO:0007669"/>
    <property type="project" value="UniProtKB-EC"/>
</dbReference>
<comment type="caution">
    <text evidence="12">The sequence shown here is derived from an EMBL/GenBank/DDBJ whole genome shotgun (WGS) entry which is preliminary data.</text>
</comment>
<proteinExistence type="inferred from homology"/>
<accession>A0A9D4J1V6</accession>
<keyword evidence="10" id="KW-0732">Signal</keyword>
<evidence type="ECO:0000256" key="3">
    <source>
        <dbReference type="ARBA" id="ARBA00022481"/>
    </source>
</evidence>
<feature type="signal peptide" evidence="10">
    <location>
        <begin position="1"/>
        <end position="28"/>
    </location>
</feature>
<comment type="similarity">
    <text evidence="1">Belongs to the sulfiredoxin family.</text>
</comment>
<gene>
    <name evidence="12" type="ORF">DPMN_146313</name>
</gene>
<organism evidence="12 13">
    <name type="scientific">Dreissena polymorpha</name>
    <name type="common">Zebra mussel</name>
    <name type="synonym">Mytilus polymorpha</name>
    <dbReference type="NCBI Taxonomy" id="45954"/>
    <lineage>
        <taxon>Eukaryota</taxon>
        <taxon>Metazoa</taxon>
        <taxon>Spiralia</taxon>
        <taxon>Lophotrochozoa</taxon>
        <taxon>Mollusca</taxon>
        <taxon>Bivalvia</taxon>
        <taxon>Autobranchia</taxon>
        <taxon>Heteroconchia</taxon>
        <taxon>Euheterodonta</taxon>
        <taxon>Imparidentia</taxon>
        <taxon>Neoheterodontei</taxon>
        <taxon>Myida</taxon>
        <taxon>Dreissenoidea</taxon>
        <taxon>Dreissenidae</taxon>
        <taxon>Dreissena</taxon>
    </lineage>
</organism>
<evidence type="ECO:0000256" key="10">
    <source>
        <dbReference type="SAM" id="SignalP"/>
    </source>
</evidence>
<dbReference type="SMART" id="SM00470">
    <property type="entry name" value="ParB"/>
    <property type="match status" value="1"/>
</dbReference>
<evidence type="ECO:0000256" key="2">
    <source>
        <dbReference type="ARBA" id="ARBA00013055"/>
    </source>
</evidence>
<dbReference type="FunFam" id="3.90.1530.10:FF:000001">
    <property type="entry name" value="Sulfiredoxin"/>
    <property type="match status" value="1"/>
</dbReference>
<evidence type="ECO:0000313" key="13">
    <source>
        <dbReference type="Proteomes" id="UP000828390"/>
    </source>
</evidence>
<keyword evidence="13" id="KW-1185">Reference proteome</keyword>
<dbReference type="SUPFAM" id="SSF110849">
    <property type="entry name" value="ParB/Sulfiredoxin"/>
    <property type="match status" value="1"/>
</dbReference>
<name>A0A9D4J1V6_DREPO</name>
<dbReference type="Gene3D" id="3.90.1530.10">
    <property type="entry name" value="Conserved hypothetical protein from pyrococcus furiosus pfu- 392566-001, ParB domain"/>
    <property type="match status" value="1"/>
</dbReference>
<dbReference type="InterPro" id="IPR016692">
    <property type="entry name" value="Sulfiredoxin"/>
</dbReference>
<dbReference type="GO" id="GO:0005524">
    <property type="term" value="F:ATP binding"/>
    <property type="evidence" value="ECO:0007669"/>
    <property type="project" value="UniProtKB-KW"/>
</dbReference>
<keyword evidence="7" id="KW-0560">Oxidoreductase</keyword>
<comment type="catalytic activity">
    <reaction evidence="9">
        <text>S-hydroxy-S-oxy-L-cysteinyl-[peroxiredoxin] + [protein]-dithiol + ATP = S-hydroxy-L-cysteinyl-[peroxiredoxin] + [protein]-disulfide + ADP + phosphate</text>
        <dbReference type="Rhea" id="RHEA:17545"/>
        <dbReference type="Rhea" id="RHEA-COMP:10593"/>
        <dbReference type="Rhea" id="RHEA-COMP:10594"/>
        <dbReference type="Rhea" id="RHEA-COMP:13681"/>
        <dbReference type="Rhea" id="RHEA-COMP:17976"/>
        <dbReference type="ChEBI" id="CHEBI:29950"/>
        <dbReference type="ChEBI" id="CHEBI:30616"/>
        <dbReference type="ChEBI" id="CHEBI:43474"/>
        <dbReference type="ChEBI" id="CHEBI:50058"/>
        <dbReference type="ChEBI" id="CHEBI:61973"/>
        <dbReference type="ChEBI" id="CHEBI:61974"/>
        <dbReference type="ChEBI" id="CHEBI:456216"/>
        <dbReference type="EC" id="1.8.98.2"/>
    </reaction>
</comment>
<evidence type="ECO:0000256" key="4">
    <source>
        <dbReference type="ARBA" id="ARBA00022741"/>
    </source>
</evidence>
<keyword evidence="6" id="KW-0049">Antioxidant</keyword>
<dbReference type="Pfam" id="PF02195">
    <property type="entry name" value="ParB_N"/>
    <property type="match status" value="1"/>
</dbReference>
<evidence type="ECO:0000259" key="11">
    <source>
        <dbReference type="SMART" id="SM00470"/>
    </source>
</evidence>
<dbReference type="GO" id="GO:0005737">
    <property type="term" value="C:cytoplasm"/>
    <property type="evidence" value="ECO:0007669"/>
    <property type="project" value="TreeGrafter"/>
</dbReference>
<dbReference type="EC" id="1.8.98.2" evidence="2"/>
<keyword evidence="5" id="KW-0067">ATP-binding</keyword>
<keyword evidence="4" id="KW-0547">Nucleotide-binding</keyword>
<dbReference type="PANTHER" id="PTHR21348:SF2">
    <property type="entry name" value="SULFIREDOXIN-1"/>
    <property type="match status" value="1"/>
</dbReference>
<evidence type="ECO:0000256" key="7">
    <source>
        <dbReference type="ARBA" id="ARBA00023002"/>
    </source>
</evidence>
<reference evidence="12" key="2">
    <citation type="submission" date="2020-11" db="EMBL/GenBank/DDBJ databases">
        <authorList>
            <person name="McCartney M.A."/>
            <person name="Auch B."/>
            <person name="Kono T."/>
            <person name="Mallez S."/>
            <person name="Becker A."/>
            <person name="Gohl D.M."/>
            <person name="Silverstein K.A.T."/>
            <person name="Koren S."/>
            <person name="Bechman K.B."/>
            <person name="Herman A."/>
            <person name="Abrahante J.E."/>
            <person name="Garbe J."/>
        </authorList>
    </citation>
    <scope>NUCLEOTIDE SEQUENCE</scope>
    <source>
        <strain evidence="12">Duluth1</strain>
        <tissue evidence="12">Whole animal</tissue>
    </source>
</reference>
<evidence type="ECO:0000313" key="12">
    <source>
        <dbReference type="EMBL" id="KAH3792814.1"/>
    </source>
</evidence>